<evidence type="ECO:0000256" key="1">
    <source>
        <dbReference type="SAM" id="MobiDB-lite"/>
    </source>
</evidence>
<feature type="domain" description="Amine oxidase" evidence="3">
    <location>
        <begin position="66"/>
        <end position="544"/>
    </location>
</feature>
<dbReference type="SUPFAM" id="SSF51905">
    <property type="entry name" value="FAD/NAD(P)-binding domain"/>
    <property type="match status" value="1"/>
</dbReference>
<feature type="region of interest" description="Disordered" evidence="1">
    <location>
        <begin position="166"/>
        <end position="207"/>
    </location>
</feature>
<feature type="compositionally biased region" description="Basic and acidic residues" evidence="1">
    <location>
        <begin position="166"/>
        <end position="189"/>
    </location>
</feature>
<evidence type="ECO:0000256" key="2">
    <source>
        <dbReference type="SAM" id="SignalP"/>
    </source>
</evidence>
<dbReference type="VEuPathDB" id="FungiDB:ASPWEDRAFT_121674"/>
<feature type="compositionally biased region" description="Basic and acidic residues" evidence="1">
    <location>
        <begin position="196"/>
        <end position="207"/>
    </location>
</feature>
<name>A0A1L9R4Z3_ASPWE</name>
<organism evidence="4 5">
    <name type="scientific">Aspergillus wentii DTO 134E9</name>
    <dbReference type="NCBI Taxonomy" id="1073089"/>
    <lineage>
        <taxon>Eukaryota</taxon>
        <taxon>Fungi</taxon>
        <taxon>Dikarya</taxon>
        <taxon>Ascomycota</taxon>
        <taxon>Pezizomycotina</taxon>
        <taxon>Eurotiomycetes</taxon>
        <taxon>Eurotiomycetidae</taxon>
        <taxon>Eurotiales</taxon>
        <taxon>Aspergillaceae</taxon>
        <taxon>Aspergillus</taxon>
        <taxon>Aspergillus subgen. Cremei</taxon>
    </lineage>
</organism>
<proteinExistence type="predicted"/>
<evidence type="ECO:0000259" key="3">
    <source>
        <dbReference type="Pfam" id="PF01593"/>
    </source>
</evidence>
<dbReference type="Gene3D" id="3.90.660.10">
    <property type="match status" value="1"/>
</dbReference>
<dbReference type="RefSeq" id="XP_040683639.1">
    <property type="nucleotide sequence ID" value="XM_040829100.1"/>
</dbReference>
<keyword evidence="5" id="KW-1185">Reference proteome</keyword>
<dbReference type="EMBL" id="KV878218">
    <property type="protein sequence ID" value="OJJ29962.1"/>
    <property type="molecule type" value="Genomic_DNA"/>
</dbReference>
<feature type="signal peptide" evidence="2">
    <location>
        <begin position="1"/>
        <end position="21"/>
    </location>
</feature>
<reference evidence="5" key="1">
    <citation type="journal article" date="2017" name="Genome Biol.">
        <title>Comparative genomics reveals high biological diversity and specific adaptations in the industrially and medically important fungal genus Aspergillus.</title>
        <authorList>
            <person name="de Vries R.P."/>
            <person name="Riley R."/>
            <person name="Wiebenga A."/>
            <person name="Aguilar-Osorio G."/>
            <person name="Amillis S."/>
            <person name="Uchima C.A."/>
            <person name="Anderluh G."/>
            <person name="Asadollahi M."/>
            <person name="Askin M."/>
            <person name="Barry K."/>
            <person name="Battaglia E."/>
            <person name="Bayram O."/>
            <person name="Benocci T."/>
            <person name="Braus-Stromeyer S.A."/>
            <person name="Caldana C."/>
            <person name="Canovas D."/>
            <person name="Cerqueira G.C."/>
            <person name="Chen F."/>
            <person name="Chen W."/>
            <person name="Choi C."/>
            <person name="Clum A."/>
            <person name="Dos Santos R.A."/>
            <person name="Damasio A.R."/>
            <person name="Diallinas G."/>
            <person name="Emri T."/>
            <person name="Fekete E."/>
            <person name="Flipphi M."/>
            <person name="Freyberg S."/>
            <person name="Gallo A."/>
            <person name="Gournas C."/>
            <person name="Habgood R."/>
            <person name="Hainaut M."/>
            <person name="Harispe M.L."/>
            <person name="Henrissat B."/>
            <person name="Hilden K.S."/>
            <person name="Hope R."/>
            <person name="Hossain A."/>
            <person name="Karabika E."/>
            <person name="Karaffa L."/>
            <person name="Karanyi Z."/>
            <person name="Krasevec N."/>
            <person name="Kuo A."/>
            <person name="Kusch H."/>
            <person name="LaButti K."/>
            <person name="Lagendijk E.L."/>
            <person name="Lapidus A."/>
            <person name="Levasseur A."/>
            <person name="Lindquist E."/>
            <person name="Lipzen A."/>
            <person name="Logrieco A.F."/>
            <person name="MacCabe A."/>
            <person name="Maekelae M.R."/>
            <person name="Malavazi I."/>
            <person name="Melin P."/>
            <person name="Meyer V."/>
            <person name="Mielnichuk N."/>
            <person name="Miskei M."/>
            <person name="Molnar A.P."/>
            <person name="Mule G."/>
            <person name="Ngan C.Y."/>
            <person name="Orejas M."/>
            <person name="Orosz E."/>
            <person name="Ouedraogo J.P."/>
            <person name="Overkamp K.M."/>
            <person name="Park H.-S."/>
            <person name="Perrone G."/>
            <person name="Piumi F."/>
            <person name="Punt P.J."/>
            <person name="Ram A.F."/>
            <person name="Ramon A."/>
            <person name="Rauscher S."/>
            <person name="Record E."/>
            <person name="Riano-Pachon D.M."/>
            <person name="Robert V."/>
            <person name="Roehrig J."/>
            <person name="Ruller R."/>
            <person name="Salamov A."/>
            <person name="Salih N.S."/>
            <person name="Samson R.A."/>
            <person name="Sandor E."/>
            <person name="Sanguinetti M."/>
            <person name="Schuetze T."/>
            <person name="Sepcic K."/>
            <person name="Shelest E."/>
            <person name="Sherlock G."/>
            <person name="Sophianopoulou V."/>
            <person name="Squina F.M."/>
            <person name="Sun H."/>
            <person name="Susca A."/>
            <person name="Todd R.B."/>
            <person name="Tsang A."/>
            <person name="Unkles S.E."/>
            <person name="van de Wiele N."/>
            <person name="van Rossen-Uffink D."/>
            <person name="Oliveira J.V."/>
            <person name="Vesth T.C."/>
            <person name="Visser J."/>
            <person name="Yu J.-H."/>
            <person name="Zhou M."/>
            <person name="Andersen M.R."/>
            <person name="Archer D.B."/>
            <person name="Baker S.E."/>
            <person name="Benoit I."/>
            <person name="Brakhage A.A."/>
            <person name="Braus G.H."/>
            <person name="Fischer R."/>
            <person name="Frisvad J.C."/>
            <person name="Goldman G.H."/>
            <person name="Houbraken J."/>
            <person name="Oakley B."/>
            <person name="Pocsi I."/>
            <person name="Scazzocchio C."/>
            <person name="Seiboth B."/>
            <person name="vanKuyk P.A."/>
            <person name="Wortman J."/>
            <person name="Dyer P.S."/>
            <person name="Grigoriev I.V."/>
        </authorList>
    </citation>
    <scope>NUCLEOTIDE SEQUENCE [LARGE SCALE GENOMIC DNA]</scope>
    <source>
        <strain evidence="5">DTO 134E9</strain>
    </source>
</reference>
<evidence type="ECO:0000313" key="5">
    <source>
        <dbReference type="Proteomes" id="UP000184383"/>
    </source>
</evidence>
<dbReference type="PANTHER" id="PTHR10742">
    <property type="entry name" value="FLAVIN MONOAMINE OXIDASE"/>
    <property type="match status" value="1"/>
</dbReference>
<dbReference type="InterPro" id="IPR050281">
    <property type="entry name" value="Flavin_monoamine_oxidase"/>
</dbReference>
<dbReference type="InterPro" id="IPR002937">
    <property type="entry name" value="Amino_oxidase"/>
</dbReference>
<dbReference type="Gene3D" id="1.20.1440.240">
    <property type="match status" value="1"/>
</dbReference>
<evidence type="ECO:0000313" key="4">
    <source>
        <dbReference type="EMBL" id="OJJ29962.1"/>
    </source>
</evidence>
<dbReference type="GO" id="GO:0009063">
    <property type="term" value="P:amino acid catabolic process"/>
    <property type="evidence" value="ECO:0007669"/>
    <property type="project" value="TreeGrafter"/>
</dbReference>
<dbReference type="GeneID" id="63744948"/>
<dbReference type="GO" id="GO:0001716">
    <property type="term" value="F:L-amino-acid oxidase activity"/>
    <property type="evidence" value="ECO:0007669"/>
    <property type="project" value="TreeGrafter"/>
</dbReference>
<dbReference type="AlphaFoldDB" id="A0A1L9R4Z3"/>
<dbReference type="SUPFAM" id="SSF54373">
    <property type="entry name" value="FAD-linked reductases, C-terminal domain"/>
    <property type="match status" value="1"/>
</dbReference>
<dbReference type="STRING" id="1073089.A0A1L9R4Z3"/>
<protein>
    <recommendedName>
        <fullName evidence="3">Amine oxidase domain-containing protein</fullName>
    </recommendedName>
</protein>
<gene>
    <name evidence="4" type="ORF">ASPWEDRAFT_121674</name>
</gene>
<keyword evidence="2" id="KW-0732">Signal</keyword>
<dbReference type="OrthoDB" id="7777654at2759"/>
<dbReference type="InterPro" id="IPR036188">
    <property type="entry name" value="FAD/NAD-bd_sf"/>
</dbReference>
<sequence>MASTVTLILYIFLFITPLIQAERNHPLLSDFDALGTWFDGVAAINHTNNETPASKNTSIAIVGAGISGLTTALLLDSVGIHNWEIIEASNRVGGRIRTKYLGGTEEWAEMGPMRIPHRVRYEDGEVVEFSDHKMVFEVAEMLNEMNGVDGEWRVDFIPFVEHSENELRGGRDTKRHTDGRIPTRKEVKTDPSLLESRPKSEEYERTEAAMGEIQRNKTTMKHIQKDVHRAHRAAMDEGLDDWDQQGMMHHVFNASANITDEILTANFQSSIWDTMYLYAQFGLGDTKDELSIEWKCVDGGFNRLADAFLPHIRDRLTLNRKIRKLEALQEGNRVKTKLSWYPSVTNRTAQSKEYDYTIMAVPFTMTRFMDLPKFSSALDRATSAGGLRFGPACKVALLFSERFWEKGERPIFGGYSETVDPAVAALHYPVYGWNQSRPGIIFSYQDELYGDILVSLSDEEHVQTVLDSAVDLHGEQARDLYTGHYERLCWLQDEHTATAWCHPDVGQHKLYIPAFHRTEYNTIFIGEHTAVTHDWLSSGILSAVRGSIQLLLELGLVDEAKELNRRWMGRWIKHEERK</sequence>
<dbReference type="PANTHER" id="PTHR10742:SF342">
    <property type="entry name" value="AMINE OXIDASE"/>
    <property type="match status" value="1"/>
</dbReference>
<dbReference type="Proteomes" id="UP000184383">
    <property type="component" value="Unassembled WGS sequence"/>
</dbReference>
<feature type="chain" id="PRO_5012724876" description="Amine oxidase domain-containing protein" evidence="2">
    <location>
        <begin position="22"/>
        <end position="578"/>
    </location>
</feature>
<dbReference type="Pfam" id="PF01593">
    <property type="entry name" value="Amino_oxidase"/>
    <property type="match status" value="1"/>
</dbReference>
<accession>A0A1L9R4Z3</accession>
<dbReference type="Gene3D" id="3.50.50.60">
    <property type="entry name" value="FAD/NAD(P)-binding domain"/>
    <property type="match status" value="1"/>
</dbReference>